<accession>A0ACB8LVX5</accession>
<dbReference type="Proteomes" id="UP000829398">
    <property type="component" value="Chromosome 3"/>
</dbReference>
<protein>
    <submittedName>
        <fullName evidence="1">Protein kinase domain-containing protein</fullName>
    </submittedName>
</protein>
<sequence length="727" mass="79337">MLRNSQNKEVQIWLPHYSTLETQLHQKANNNMGISHVLIPLLVLITSSLTGLVCGNTELRALLDLKASLDPENKLLQSWTENGDPCSGSFEGIACNEHRKVANISLQGKGLTGKLSPALSGLKCLSGLYLHYNSLSGEIPKEIRNLTELTDLYVDVNNLSGNIPPEIGSMASLQGVAILHQVLQLCCNQLTGNIPAQIGSLKSLNVLTLQHNRLNGAIPDSLGNLGKLKRLDLSFNSLFGTIPESLANNAELLFLDVQNNTLSGIVPSALKRLNGGFQFQNNPGLCGDGIASLRACTVYDNTQINPVKPFGSHSNDTTPIDISEPSGFKEHCNQSQCSNSSKFPQIAVLAAVTSVTVILAGTGILIFFRYRRHKQKIGNTSESSDWQLSTDLTLAKDFNRNGASPLVSLEYCHGWDPLGDYLNGTGFSREHLNSFRLNLEEVESATQCFSEVNLLGKGNFSSVYKGTLRDGTLVAIRSINVTSCKSEEAEFVKGLYLLTSLRHENIIRLRGFCCSRGRGECFLIYDFAPKGKLSKYLDQEEGSSNVLDWSTRVSIIIGIAKGIGYLHSSEVNKPAIVHRNLSVEKVLIDQQFNPLIADCGLHKLLADDIVFSVLKTSAAMGYLAPEYVTTGRFTERSDIFAFGVIILQILTGSLVLTSSMRLAAESATFENFIDRNLKGKFSESEAAKLGKMALVCTHEDPENRPTMEAVIEELTVAAPVMATFLFS</sequence>
<name>A0ACB8LVX5_CITSI</name>
<evidence type="ECO:0000313" key="2">
    <source>
        <dbReference type="Proteomes" id="UP000829398"/>
    </source>
</evidence>
<dbReference type="EMBL" id="CM039172">
    <property type="protein sequence ID" value="KAH9777456.1"/>
    <property type="molecule type" value="Genomic_DNA"/>
</dbReference>
<keyword evidence="1" id="KW-0808">Transferase</keyword>
<keyword evidence="1" id="KW-0418">Kinase</keyword>
<organism evidence="1 2">
    <name type="scientific">Citrus sinensis</name>
    <name type="common">Sweet orange</name>
    <name type="synonym">Citrus aurantium var. sinensis</name>
    <dbReference type="NCBI Taxonomy" id="2711"/>
    <lineage>
        <taxon>Eukaryota</taxon>
        <taxon>Viridiplantae</taxon>
        <taxon>Streptophyta</taxon>
        <taxon>Embryophyta</taxon>
        <taxon>Tracheophyta</taxon>
        <taxon>Spermatophyta</taxon>
        <taxon>Magnoliopsida</taxon>
        <taxon>eudicotyledons</taxon>
        <taxon>Gunneridae</taxon>
        <taxon>Pentapetalae</taxon>
        <taxon>rosids</taxon>
        <taxon>malvids</taxon>
        <taxon>Sapindales</taxon>
        <taxon>Rutaceae</taxon>
        <taxon>Aurantioideae</taxon>
        <taxon>Citrus</taxon>
    </lineage>
</organism>
<evidence type="ECO:0000313" key="1">
    <source>
        <dbReference type="EMBL" id="KAH9777456.1"/>
    </source>
</evidence>
<gene>
    <name evidence="1" type="ORF">KPL71_007028</name>
</gene>
<keyword evidence="2" id="KW-1185">Reference proteome</keyword>
<reference evidence="2" key="1">
    <citation type="journal article" date="2023" name="Hortic. Res.">
        <title>A chromosome-level phased genome enabling allele-level studies in sweet orange: a case study on citrus Huanglongbing tolerance.</title>
        <authorList>
            <person name="Wu B."/>
            <person name="Yu Q."/>
            <person name="Deng Z."/>
            <person name="Duan Y."/>
            <person name="Luo F."/>
            <person name="Gmitter F. Jr."/>
        </authorList>
    </citation>
    <scope>NUCLEOTIDE SEQUENCE [LARGE SCALE GENOMIC DNA]</scope>
    <source>
        <strain evidence="2">cv. Valencia</strain>
    </source>
</reference>
<proteinExistence type="predicted"/>
<comment type="caution">
    <text evidence="1">The sequence shown here is derived from an EMBL/GenBank/DDBJ whole genome shotgun (WGS) entry which is preliminary data.</text>
</comment>